<dbReference type="PANTHER" id="PTHR33437">
    <property type="entry name" value="OS06G0361200 PROTEIN"/>
    <property type="match status" value="1"/>
</dbReference>
<dbReference type="AlphaFoldDB" id="A0AAV3QHC1"/>
<dbReference type="EMBL" id="BAABME010021377">
    <property type="protein sequence ID" value="GAA0163119.1"/>
    <property type="molecule type" value="Genomic_DNA"/>
</dbReference>
<feature type="compositionally biased region" description="Polar residues" evidence="1">
    <location>
        <begin position="263"/>
        <end position="278"/>
    </location>
</feature>
<proteinExistence type="predicted"/>
<gene>
    <name evidence="2" type="ORF">LIER_39527</name>
</gene>
<feature type="region of interest" description="Disordered" evidence="1">
    <location>
        <begin position="477"/>
        <end position="513"/>
    </location>
</feature>
<accession>A0AAV3QHC1</accession>
<comment type="caution">
    <text evidence="2">The sequence shown here is derived from an EMBL/GenBank/DDBJ whole genome shotgun (WGS) entry which is preliminary data.</text>
</comment>
<dbReference type="Proteomes" id="UP001454036">
    <property type="component" value="Unassembled WGS sequence"/>
</dbReference>
<sequence length="513" mass="58060">MKRLTLKEMQAKEYPFFESDIHGMFEELLKAKLIELPEPKRLEESNRSTEPDYCKYHQVLRHSIEKCFVFKEKVMGLARQGAILLEEDKVSTNHVTHTILKKSEVKEPEDFWKSKLESGMKLGDYPSDSESEDIVELCHMYMEVEDTPEVETTSEAHRTAYGVPQSFTIIFTDEDIPEEDDEQNASGWRLSSEHSSSSHTQVVGHLNGRPVADSCHDTRLQPGRSTSNGLGIHPPGDRRTRDNVTVPSDRLQGHLQRTAGKTMDQQQQCSTLHSTSVPKPTERLEAPKAIQPSHPDKEIEVIETLKGLMLQLTQAEKVASTMLKGFMTPVQGSKIEHGTMNPKAYDLLVKAGYDPMKDATMSRSTPEVKVHGLNETQEKLQRKFYSIKSSTAGLEYISKPPLRVMIKRVANYHITEVDQGLCTHPEAATRKSLFQRLGATLTIPKGCQQRSVFQRLGGNSKNPTQLVSIFQRLGEIKHRKHEEPPYHQKRARMQTPCEPEAPEDSGEPRDSRG</sequence>
<reference evidence="2 3" key="1">
    <citation type="submission" date="2024-01" db="EMBL/GenBank/DDBJ databases">
        <title>The complete chloroplast genome sequence of Lithospermum erythrorhizon: insights into the phylogenetic relationship among Boraginaceae species and the maternal lineages of purple gromwells.</title>
        <authorList>
            <person name="Okada T."/>
            <person name="Watanabe K."/>
        </authorList>
    </citation>
    <scope>NUCLEOTIDE SEQUENCE [LARGE SCALE GENOMIC DNA]</scope>
</reference>
<feature type="region of interest" description="Disordered" evidence="1">
    <location>
        <begin position="175"/>
        <end position="278"/>
    </location>
</feature>
<evidence type="ECO:0000313" key="2">
    <source>
        <dbReference type="EMBL" id="GAA0163119.1"/>
    </source>
</evidence>
<evidence type="ECO:0008006" key="4">
    <source>
        <dbReference type="Google" id="ProtNLM"/>
    </source>
</evidence>
<dbReference type="PANTHER" id="PTHR33437:SF2">
    <property type="entry name" value="OS06G0361200 PROTEIN"/>
    <property type="match status" value="1"/>
</dbReference>
<evidence type="ECO:0000313" key="3">
    <source>
        <dbReference type="Proteomes" id="UP001454036"/>
    </source>
</evidence>
<organism evidence="2 3">
    <name type="scientific">Lithospermum erythrorhizon</name>
    <name type="common">Purple gromwell</name>
    <name type="synonym">Lithospermum officinale var. erythrorhizon</name>
    <dbReference type="NCBI Taxonomy" id="34254"/>
    <lineage>
        <taxon>Eukaryota</taxon>
        <taxon>Viridiplantae</taxon>
        <taxon>Streptophyta</taxon>
        <taxon>Embryophyta</taxon>
        <taxon>Tracheophyta</taxon>
        <taxon>Spermatophyta</taxon>
        <taxon>Magnoliopsida</taxon>
        <taxon>eudicotyledons</taxon>
        <taxon>Gunneridae</taxon>
        <taxon>Pentapetalae</taxon>
        <taxon>asterids</taxon>
        <taxon>lamiids</taxon>
        <taxon>Boraginales</taxon>
        <taxon>Boraginaceae</taxon>
        <taxon>Boraginoideae</taxon>
        <taxon>Lithospermeae</taxon>
        <taxon>Lithospermum</taxon>
    </lineage>
</organism>
<protein>
    <recommendedName>
        <fullName evidence="4">Retrotransposon gag domain-containing protein</fullName>
    </recommendedName>
</protein>
<name>A0AAV3QHC1_LITER</name>
<keyword evidence="3" id="KW-1185">Reference proteome</keyword>
<evidence type="ECO:0000256" key="1">
    <source>
        <dbReference type="SAM" id="MobiDB-lite"/>
    </source>
</evidence>